<sequence length="357" mass="39957">MENVENVQSVELNRATVNLIARCIDRSIQLSHRSPQIDRTYIILSKDALHILGVSHQDGITCLPVNEVKDRVKTVQWLVTPSNVENKLQATSNSTKLHAGDVLSGGPLDLGRKISFVIEEVADAPGYFRLFQHKPDGSPFCWVQDQSNSYSTTNVDSTLGGSEWCFEEVVSQSLHGQQYLTGTTAVASNDTRPGLSLSETYDGSKPITPNKDLPPRDIHKGRVCSSRYLILNAQFRLCLEVPDYDHNKIVTQKEANKVSQWWTIINNTNGTMSITNTQTSSQPMYSPQPAEDTKVVGSKEKIELHAITEVGNTGRYRIGMTDRPLFWGLSTAYPDRPVLLKNDPDDQRNQWYLIPTK</sequence>
<dbReference type="AlphaFoldDB" id="A0A4Y7PSZ7"/>
<organism evidence="1 2">
    <name type="scientific">Rickenella mellea</name>
    <dbReference type="NCBI Taxonomy" id="50990"/>
    <lineage>
        <taxon>Eukaryota</taxon>
        <taxon>Fungi</taxon>
        <taxon>Dikarya</taxon>
        <taxon>Basidiomycota</taxon>
        <taxon>Agaricomycotina</taxon>
        <taxon>Agaricomycetes</taxon>
        <taxon>Hymenochaetales</taxon>
        <taxon>Rickenellaceae</taxon>
        <taxon>Rickenella</taxon>
    </lineage>
</organism>
<gene>
    <name evidence="1" type="ORF">BD410DRAFT_831043</name>
</gene>
<evidence type="ECO:0008006" key="3">
    <source>
        <dbReference type="Google" id="ProtNLM"/>
    </source>
</evidence>
<dbReference type="VEuPathDB" id="FungiDB:BD410DRAFT_831043"/>
<dbReference type="Gene3D" id="2.80.10.50">
    <property type="match status" value="1"/>
</dbReference>
<keyword evidence="2" id="KW-1185">Reference proteome</keyword>
<proteinExistence type="predicted"/>
<dbReference type="Proteomes" id="UP000294933">
    <property type="component" value="Unassembled WGS sequence"/>
</dbReference>
<accession>A0A4Y7PSZ7</accession>
<dbReference type="SUPFAM" id="SSF50370">
    <property type="entry name" value="Ricin B-like lectins"/>
    <property type="match status" value="1"/>
</dbReference>
<evidence type="ECO:0000313" key="1">
    <source>
        <dbReference type="EMBL" id="TDL18208.1"/>
    </source>
</evidence>
<reference evidence="1 2" key="1">
    <citation type="submission" date="2018-06" db="EMBL/GenBank/DDBJ databases">
        <title>A transcriptomic atlas of mushroom development highlights an independent origin of complex multicellularity.</title>
        <authorList>
            <consortium name="DOE Joint Genome Institute"/>
            <person name="Krizsan K."/>
            <person name="Almasi E."/>
            <person name="Merenyi Z."/>
            <person name="Sahu N."/>
            <person name="Viragh M."/>
            <person name="Koszo T."/>
            <person name="Mondo S."/>
            <person name="Kiss B."/>
            <person name="Balint B."/>
            <person name="Kues U."/>
            <person name="Barry K."/>
            <person name="Hegedus J.C."/>
            <person name="Henrissat B."/>
            <person name="Johnson J."/>
            <person name="Lipzen A."/>
            <person name="Ohm R."/>
            <person name="Nagy I."/>
            <person name="Pangilinan J."/>
            <person name="Yan J."/>
            <person name="Xiong Y."/>
            <person name="Grigoriev I.V."/>
            <person name="Hibbett D.S."/>
            <person name="Nagy L.G."/>
        </authorList>
    </citation>
    <scope>NUCLEOTIDE SEQUENCE [LARGE SCALE GENOMIC DNA]</scope>
    <source>
        <strain evidence="1 2">SZMC22713</strain>
    </source>
</reference>
<protein>
    <recommendedName>
        <fullName evidence="3">Ricin B lectin domain-containing protein</fullName>
    </recommendedName>
</protein>
<dbReference type="InterPro" id="IPR035992">
    <property type="entry name" value="Ricin_B-like_lectins"/>
</dbReference>
<name>A0A4Y7PSZ7_9AGAM</name>
<evidence type="ECO:0000313" key="2">
    <source>
        <dbReference type="Proteomes" id="UP000294933"/>
    </source>
</evidence>
<dbReference type="EMBL" id="ML170211">
    <property type="protein sequence ID" value="TDL18208.1"/>
    <property type="molecule type" value="Genomic_DNA"/>
</dbReference>